<sequence length="182" mass="18543">MLLTKSTFVALVGAVAVAAEVPSPSFPGRIGAGPSGKSVYMADDFTISNGGSFTLVPTVTTHAGIQTTTKIGDAEPNMPDHTPHPSWILTGTATANRDSLVNSKNVSKTASVTGSFIRLPIMPIVTANGTVTKPTGTATPGNGTNHTTSATPTLMPNSLGSAFSPYAVTYLAFMAGFLAMAL</sequence>
<keyword evidence="3" id="KW-0732">Signal</keyword>
<organism evidence="4 5">
    <name type="scientific">Tuber magnatum</name>
    <name type="common">white Piedmont truffle</name>
    <dbReference type="NCBI Taxonomy" id="42249"/>
    <lineage>
        <taxon>Eukaryota</taxon>
        <taxon>Fungi</taxon>
        <taxon>Dikarya</taxon>
        <taxon>Ascomycota</taxon>
        <taxon>Pezizomycotina</taxon>
        <taxon>Pezizomycetes</taxon>
        <taxon>Pezizales</taxon>
        <taxon>Tuberaceae</taxon>
        <taxon>Tuber</taxon>
    </lineage>
</organism>
<keyword evidence="2" id="KW-1133">Transmembrane helix</keyword>
<evidence type="ECO:0000256" key="3">
    <source>
        <dbReference type="SAM" id="SignalP"/>
    </source>
</evidence>
<accession>A0A317SMV8</accession>
<evidence type="ECO:0000313" key="4">
    <source>
        <dbReference type="EMBL" id="PWW75010.1"/>
    </source>
</evidence>
<evidence type="ECO:0000256" key="2">
    <source>
        <dbReference type="SAM" id="Phobius"/>
    </source>
</evidence>
<comment type="caution">
    <text evidence="4">The sequence shown here is derived from an EMBL/GenBank/DDBJ whole genome shotgun (WGS) entry which is preliminary data.</text>
</comment>
<feature type="region of interest" description="Disordered" evidence="1">
    <location>
        <begin position="133"/>
        <end position="152"/>
    </location>
</feature>
<keyword evidence="5" id="KW-1185">Reference proteome</keyword>
<reference evidence="4 5" key="1">
    <citation type="submission" date="2018-03" db="EMBL/GenBank/DDBJ databases">
        <title>Genomes of Pezizomycetes fungi and the evolution of truffles.</title>
        <authorList>
            <person name="Murat C."/>
            <person name="Payen T."/>
            <person name="Noel B."/>
            <person name="Kuo A."/>
            <person name="Martin F.M."/>
        </authorList>
    </citation>
    <scope>NUCLEOTIDE SEQUENCE [LARGE SCALE GENOMIC DNA]</scope>
    <source>
        <strain evidence="4">091103-1</strain>
    </source>
</reference>
<dbReference type="Proteomes" id="UP000246991">
    <property type="component" value="Unassembled WGS sequence"/>
</dbReference>
<feature type="compositionally biased region" description="Low complexity" evidence="1">
    <location>
        <begin position="133"/>
        <end position="148"/>
    </location>
</feature>
<keyword evidence="2" id="KW-0812">Transmembrane</keyword>
<feature type="transmembrane region" description="Helical" evidence="2">
    <location>
        <begin position="163"/>
        <end position="181"/>
    </location>
</feature>
<dbReference type="EMBL" id="PYWC01000053">
    <property type="protein sequence ID" value="PWW75010.1"/>
    <property type="molecule type" value="Genomic_DNA"/>
</dbReference>
<proteinExistence type="predicted"/>
<evidence type="ECO:0000256" key="1">
    <source>
        <dbReference type="SAM" id="MobiDB-lite"/>
    </source>
</evidence>
<keyword evidence="2" id="KW-0472">Membrane</keyword>
<feature type="signal peptide" evidence="3">
    <location>
        <begin position="1"/>
        <end position="18"/>
    </location>
</feature>
<dbReference type="AlphaFoldDB" id="A0A317SMV8"/>
<feature type="chain" id="PRO_5016440091" evidence="3">
    <location>
        <begin position="19"/>
        <end position="182"/>
    </location>
</feature>
<name>A0A317SMV8_9PEZI</name>
<evidence type="ECO:0000313" key="5">
    <source>
        <dbReference type="Proteomes" id="UP000246991"/>
    </source>
</evidence>
<gene>
    <name evidence="4" type="ORF">C7212DRAFT_325888</name>
</gene>
<protein>
    <submittedName>
        <fullName evidence="4">Uncharacterized protein</fullName>
    </submittedName>
</protein>